<dbReference type="RefSeq" id="WP_313985427.1">
    <property type="nucleotide sequence ID" value="NZ_JASJOR010000040.1"/>
</dbReference>
<keyword evidence="2" id="KW-0812">Transmembrane</keyword>
<evidence type="ECO:0000256" key="1">
    <source>
        <dbReference type="ARBA" id="ARBA00006464"/>
    </source>
</evidence>
<evidence type="ECO:0000313" key="6">
    <source>
        <dbReference type="Proteomes" id="UP001228581"/>
    </source>
</evidence>
<feature type="transmembrane region" description="Helical" evidence="2">
    <location>
        <begin position="12"/>
        <end position="36"/>
    </location>
</feature>
<keyword evidence="2" id="KW-0472">Membrane</keyword>
<evidence type="ECO:0000256" key="2">
    <source>
        <dbReference type="SAM" id="Phobius"/>
    </source>
</evidence>
<dbReference type="PANTHER" id="PTHR30576">
    <property type="entry name" value="COLANIC BIOSYNTHESIS UDP-GLUCOSE LIPID CARRIER TRANSFERASE"/>
    <property type="match status" value="1"/>
</dbReference>
<dbReference type="AlphaFoldDB" id="A0AAE3QXH6"/>
<accession>A0AAE3QXH6</accession>
<dbReference type="Proteomes" id="UP001228581">
    <property type="component" value="Unassembled WGS sequence"/>
</dbReference>
<keyword evidence="2" id="KW-1133">Transmembrane helix</keyword>
<name>A0AAE3QXH6_9BACT</name>
<keyword evidence="6" id="KW-1185">Reference proteome</keyword>
<dbReference type="InterPro" id="IPR003362">
    <property type="entry name" value="Bact_transf"/>
</dbReference>
<reference evidence="4 6" key="1">
    <citation type="submission" date="2023-05" db="EMBL/GenBank/DDBJ databases">
        <authorList>
            <person name="Zhang X."/>
        </authorList>
    </citation>
    <scope>NUCLEOTIDE SEQUENCE</scope>
    <source>
        <strain evidence="5 6">DM2B3-1</strain>
        <strain evidence="4">YF14B1</strain>
    </source>
</reference>
<evidence type="ECO:0000313" key="5">
    <source>
        <dbReference type="EMBL" id="MDJ1495178.1"/>
    </source>
</evidence>
<comment type="caution">
    <text evidence="4">The sequence shown here is derived from an EMBL/GenBank/DDBJ whole genome shotgun (WGS) entry which is preliminary data.</text>
</comment>
<feature type="domain" description="Bacterial sugar transferase" evidence="3">
    <location>
        <begin position="7"/>
        <end position="181"/>
    </location>
</feature>
<sequence>MYRMYFKRLIDSIISVVLLILTLPFSLTAAILLSFANQGKIFFIQQRPGLHGKPFRIIKFKTMNDRRDASGELLPDAIRLTKIGRLVRKTSIDELPQLINVLRGDISLIGPRPLLMEYLPLYNETQRRRHEVRPGITGWAQVNGRNMLSWEKKFEYDVYYVDHVSLALDIKIFFLTILKIIQGEGISADNSATMEKFRGTNTSSQKELNN</sequence>
<dbReference type="PANTHER" id="PTHR30576:SF8">
    <property type="entry name" value="UNDECAPRENYL-PHOSPHATE GALACTOSE PHOSPHOTRANSFERASE"/>
    <property type="match status" value="1"/>
</dbReference>
<dbReference type="EMBL" id="JASJOS010000014">
    <property type="protein sequence ID" value="MDJ1484298.1"/>
    <property type="molecule type" value="Genomic_DNA"/>
</dbReference>
<evidence type="ECO:0000313" key="7">
    <source>
        <dbReference type="Proteomes" id="UP001241110"/>
    </source>
</evidence>
<gene>
    <name evidence="4" type="ORF">QNI16_27625</name>
    <name evidence="5" type="ORF">QNI19_19720</name>
</gene>
<protein>
    <submittedName>
        <fullName evidence="4">Sugar transferase</fullName>
        <ecNumber evidence="4">2.7.8.-</ecNumber>
    </submittedName>
</protein>
<proteinExistence type="inferred from homology"/>
<evidence type="ECO:0000313" key="4">
    <source>
        <dbReference type="EMBL" id="MDJ1484298.1"/>
    </source>
</evidence>
<dbReference type="Proteomes" id="UP001241110">
    <property type="component" value="Unassembled WGS sequence"/>
</dbReference>
<comment type="similarity">
    <text evidence="1">Belongs to the bacterial sugar transferase family.</text>
</comment>
<dbReference type="EC" id="2.7.8.-" evidence="4"/>
<organism evidence="4 7">
    <name type="scientific">Xanthocytophaga flava</name>
    <dbReference type="NCBI Taxonomy" id="3048013"/>
    <lineage>
        <taxon>Bacteria</taxon>
        <taxon>Pseudomonadati</taxon>
        <taxon>Bacteroidota</taxon>
        <taxon>Cytophagia</taxon>
        <taxon>Cytophagales</taxon>
        <taxon>Rhodocytophagaceae</taxon>
        <taxon>Xanthocytophaga</taxon>
    </lineage>
</organism>
<dbReference type="EMBL" id="JASJOT010000013">
    <property type="protein sequence ID" value="MDJ1495178.1"/>
    <property type="molecule type" value="Genomic_DNA"/>
</dbReference>
<dbReference type="GO" id="GO:0016780">
    <property type="term" value="F:phosphotransferase activity, for other substituted phosphate groups"/>
    <property type="evidence" value="ECO:0007669"/>
    <property type="project" value="TreeGrafter"/>
</dbReference>
<dbReference type="Pfam" id="PF02397">
    <property type="entry name" value="Bac_transf"/>
    <property type="match status" value="1"/>
</dbReference>
<evidence type="ECO:0000259" key="3">
    <source>
        <dbReference type="Pfam" id="PF02397"/>
    </source>
</evidence>
<keyword evidence="4" id="KW-0808">Transferase</keyword>